<dbReference type="AlphaFoldDB" id="A0A5B7CZB6"/>
<reference evidence="2 3" key="1">
    <citation type="submission" date="2019-05" db="EMBL/GenBank/DDBJ databases">
        <title>Another draft genome of Portunus trituberculatus and its Hox gene families provides insights of decapod evolution.</title>
        <authorList>
            <person name="Jeong J.-H."/>
            <person name="Song I."/>
            <person name="Kim S."/>
            <person name="Choi T."/>
            <person name="Kim D."/>
            <person name="Ryu S."/>
            <person name="Kim W."/>
        </authorList>
    </citation>
    <scope>NUCLEOTIDE SEQUENCE [LARGE SCALE GENOMIC DNA]</scope>
    <source>
        <tissue evidence="2">Muscle</tissue>
    </source>
</reference>
<keyword evidence="3" id="KW-1185">Reference proteome</keyword>
<comment type="caution">
    <text evidence="2">The sequence shown here is derived from an EMBL/GenBank/DDBJ whole genome shotgun (WGS) entry which is preliminary data.</text>
</comment>
<gene>
    <name evidence="2" type="ORF">E2C01_007160</name>
</gene>
<evidence type="ECO:0000313" key="2">
    <source>
        <dbReference type="EMBL" id="MPC14395.1"/>
    </source>
</evidence>
<dbReference type="Proteomes" id="UP000324222">
    <property type="component" value="Unassembled WGS sequence"/>
</dbReference>
<evidence type="ECO:0000313" key="3">
    <source>
        <dbReference type="Proteomes" id="UP000324222"/>
    </source>
</evidence>
<proteinExistence type="predicted"/>
<sequence length="66" mass="7448">MEPWGRSKQRHTNRVTCSYNTERQTDKGMTLARIRTPSPCMKASAIINKTPSSLEPKETPSTEAQI</sequence>
<evidence type="ECO:0000256" key="1">
    <source>
        <dbReference type="SAM" id="MobiDB-lite"/>
    </source>
</evidence>
<feature type="region of interest" description="Disordered" evidence="1">
    <location>
        <begin position="1"/>
        <end position="29"/>
    </location>
</feature>
<accession>A0A5B7CZB6</accession>
<name>A0A5B7CZB6_PORTR</name>
<dbReference type="EMBL" id="VSRR010000349">
    <property type="protein sequence ID" value="MPC14395.1"/>
    <property type="molecule type" value="Genomic_DNA"/>
</dbReference>
<protein>
    <submittedName>
        <fullName evidence="2">Uncharacterized protein</fullName>
    </submittedName>
</protein>
<organism evidence="2 3">
    <name type="scientific">Portunus trituberculatus</name>
    <name type="common">Swimming crab</name>
    <name type="synonym">Neptunus trituberculatus</name>
    <dbReference type="NCBI Taxonomy" id="210409"/>
    <lineage>
        <taxon>Eukaryota</taxon>
        <taxon>Metazoa</taxon>
        <taxon>Ecdysozoa</taxon>
        <taxon>Arthropoda</taxon>
        <taxon>Crustacea</taxon>
        <taxon>Multicrustacea</taxon>
        <taxon>Malacostraca</taxon>
        <taxon>Eumalacostraca</taxon>
        <taxon>Eucarida</taxon>
        <taxon>Decapoda</taxon>
        <taxon>Pleocyemata</taxon>
        <taxon>Brachyura</taxon>
        <taxon>Eubrachyura</taxon>
        <taxon>Portunoidea</taxon>
        <taxon>Portunidae</taxon>
        <taxon>Portuninae</taxon>
        <taxon>Portunus</taxon>
    </lineage>
</organism>